<name>F2E1R0_HORVV</name>
<proteinExistence type="evidence at transcript level"/>
<dbReference type="AlphaFoldDB" id="F2E1R0"/>
<feature type="region of interest" description="Disordered" evidence="1">
    <location>
        <begin position="46"/>
        <end position="107"/>
    </location>
</feature>
<accession>F2E1R0</accession>
<evidence type="ECO:0000256" key="1">
    <source>
        <dbReference type="SAM" id="MobiDB-lite"/>
    </source>
</evidence>
<protein>
    <submittedName>
        <fullName evidence="2">Predicted protein</fullName>
    </submittedName>
</protein>
<reference evidence="2" key="1">
    <citation type="journal article" date="2011" name="Plant Physiol.">
        <title>Comprehensive sequence analysis of 24,783 barley full-length cDNAs derived from 12 clone libraries.</title>
        <authorList>
            <person name="Matsumoto T."/>
            <person name="Tanaka T."/>
            <person name="Sakai H."/>
            <person name="Amano N."/>
            <person name="Kanamori H."/>
            <person name="Kurita K."/>
            <person name="Kikuta A."/>
            <person name="Kamiya K."/>
            <person name="Yamamoto M."/>
            <person name="Ikawa H."/>
            <person name="Fujii N."/>
            <person name="Hori K."/>
            <person name="Itoh T."/>
            <person name="Sato K."/>
        </authorList>
    </citation>
    <scope>NUCLEOTIDE SEQUENCE</scope>
    <source>
        <tissue evidence="2">Shoot and root</tissue>
    </source>
</reference>
<dbReference type="EMBL" id="AK370081">
    <property type="protein sequence ID" value="BAK01282.1"/>
    <property type="molecule type" value="mRNA"/>
</dbReference>
<sequence>MAARAAPSLSFLTFPLSHLRSLSSPVPQDRHGHGAPPLIVVLRQIRPQEQSSSRAGPCITLPPRRPDLDRGSISPASPHPFDLASLASAPGPNGGGVVSAVRDQRTG</sequence>
<evidence type="ECO:0000313" key="2">
    <source>
        <dbReference type="EMBL" id="BAK01282.1"/>
    </source>
</evidence>
<organism evidence="2">
    <name type="scientific">Hordeum vulgare subsp. vulgare</name>
    <name type="common">Domesticated barley</name>
    <dbReference type="NCBI Taxonomy" id="112509"/>
    <lineage>
        <taxon>Eukaryota</taxon>
        <taxon>Viridiplantae</taxon>
        <taxon>Streptophyta</taxon>
        <taxon>Embryophyta</taxon>
        <taxon>Tracheophyta</taxon>
        <taxon>Spermatophyta</taxon>
        <taxon>Magnoliopsida</taxon>
        <taxon>Liliopsida</taxon>
        <taxon>Poales</taxon>
        <taxon>Poaceae</taxon>
        <taxon>BOP clade</taxon>
        <taxon>Pooideae</taxon>
        <taxon>Triticodae</taxon>
        <taxon>Triticeae</taxon>
        <taxon>Hordeinae</taxon>
        <taxon>Hordeum</taxon>
    </lineage>
</organism>